<dbReference type="EMBL" id="SGKU01000101">
    <property type="protein sequence ID" value="NFA44557.1"/>
    <property type="molecule type" value="Genomic_DNA"/>
</dbReference>
<feature type="transmembrane region" description="Helical" evidence="1">
    <location>
        <begin position="111"/>
        <end position="138"/>
    </location>
</feature>
<organism evidence="4 6">
    <name type="scientific">Clostridium botulinum</name>
    <dbReference type="NCBI Taxonomy" id="1491"/>
    <lineage>
        <taxon>Bacteria</taxon>
        <taxon>Bacillati</taxon>
        <taxon>Bacillota</taxon>
        <taxon>Clostridia</taxon>
        <taxon>Eubacteriales</taxon>
        <taxon>Clostridiaceae</taxon>
        <taxon>Clostridium</taxon>
    </lineage>
</organism>
<protein>
    <submittedName>
        <fullName evidence="4">Uncharacterized protein</fullName>
    </submittedName>
</protein>
<reference evidence="2 5" key="1">
    <citation type="submission" date="2019-02" db="EMBL/GenBank/DDBJ databases">
        <title>Genome sequencing of Clostridium botulinum clinical isolates.</title>
        <authorList>
            <person name="Brunt J."/>
            <person name="Van Vliet A.H.M."/>
            <person name="Stringer S.C."/>
            <person name="Grant K.A."/>
            <person name="Carter A.C."/>
            <person name="Peck M.W."/>
        </authorList>
    </citation>
    <scope>NUCLEOTIDE SEQUENCE [LARGE SCALE GENOMIC DNA]</scope>
    <source>
        <strain evidence="2 5">H113700579</strain>
    </source>
</reference>
<dbReference type="AlphaFoldDB" id="A0A0C2S7Z9"/>
<reference evidence="6 7" key="2">
    <citation type="submission" date="2019-04" db="EMBL/GenBank/DDBJ databases">
        <title>Genome sequencing of Clostridium botulinum Groups I-IV and Clostridium butyricum.</title>
        <authorList>
            <person name="Brunt J."/>
            <person name="Van Vliet A.H.M."/>
            <person name="Stringer S.C."/>
            <person name="Carter A.T."/>
            <person name="Peck M.W."/>
        </authorList>
    </citation>
    <scope>NUCLEOTIDE SEQUENCE [LARGE SCALE GENOMIC DNA]</scope>
    <source>
        <strain evidence="3 7">1605</strain>
        <strain evidence="4 6">CB-K-33E</strain>
    </source>
</reference>
<dbReference type="Proteomes" id="UP000473681">
    <property type="component" value="Unassembled WGS sequence"/>
</dbReference>
<keyword evidence="1" id="KW-0812">Transmembrane</keyword>
<dbReference type="OrthoDB" id="1899241at2"/>
<dbReference type="Proteomes" id="UP000472355">
    <property type="component" value="Unassembled WGS sequence"/>
</dbReference>
<evidence type="ECO:0000313" key="5">
    <source>
        <dbReference type="Proteomes" id="UP000472355"/>
    </source>
</evidence>
<evidence type="ECO:0000313" key="7">
    <source>
        <dbReference type="Proteomes" id="UP000476820"/>
    </source>
</evidence>
<comment type="caution">
    <text evidence="4">The sequence shown here is derived from an EMBL/GenBank/DDBJ whole genome shotgun (WGS) entry which is preliminary data.</text>
</comment>
<accession>A0A0C2S7Z9</accession>
<evidence type="ECO:0000256" key="1">
    <source>
        <dbReference type="SAM" id="Phobius"/>
    </source>
</evidence>
<name>A0A0C2S7Z9_CLOBO</name>
<evidence type="ECO:0000313" key="2">
    <source>
        <dbReference type="EMBL" id="NFA44557.1"/>
    </source>
</evidence>
<keyword evidence="1" id="KW-0472">Membrane</keyword>
<keyword evidence="1" id="KW-1133">Transmembrane helix</keyword>
<proteinExistence type="predicted"/>
<sequence length="335" mass="39565">MRVKYKRNFKLGENIKVKISTNGNITIITKYKDNNISLNKKRLIVYGQNGDIKKQKQLWIFKKNKINIKSFIKGIQERKNKMKNKRIIVGEIIGRDENLSKGISKYKTSRVFFWWFLILAFILRENLTVLISCAVIALHCSIQAFNNIKYKKAFLIVNNISKDISFSNLYNEEKVNELLEDFSKRYGSEVKEYIQLTNAVNSFKECGMNLANDLSSLEIEDVSYYLKNINLRKEEIKRNQYRKRNDDNLKEKFNTNIINNRTINYISSFDNNFNNNLAILYRKEVENSLDVKSINRAIEFFEDDENTNEKSKERAVVSKDDNKLTVYFYKKSSVF</sequence>
<dbReference type="EMBL" id="SWOV01000002">
    <property type="protein sequence ID" value="NFF86496.1"/>
    <property type="molecule type" value="Genomic_DNA"/>
</dbReference>
<evidence type="ECO:0000313" key="6">
    <source>
        <dbReference type="Proteomes" id="UP000473681"/>
    </source>
</evidence>
<dbReference type="RefSeq" id="WP_012450887.1">
    <property type="nucleotide sequence ID" value="NZ_CP010520.1"/>
</dbReference>
<evidence type="ECO:0000313" key="4">
    <source>
        <dbReference type="EMBL" id="NFN36055.1"/>
    </source>
</evidence>
<dbReference type="Proteomes" id="UP000476820">
    <property type="component" value="Unassembled WGS sequence"/>
</dbReference>
<dbReference type="EMBL" id="SWVK01000018">
    <property type="protein sequence ID" value="NFN36055.1"/>
    <property type="molecule type" value="Genomic_DNA"/>
</dbReference>
<gene>
    <name evidence="2" type="ORF">EXM65_18885</name>
    <name evidence="3" type="ORF">FC774_01045</name>
    <name evidence="4" type="ORF">FDB51_13145</name>
</gene>
<evidence type="ECO:0000313" key="3">
    <source>
        <dbReference type="EMBL" id="NFF86496.1"/>
    </source>
</evidence>